<proteinExistence type="predicted"/>
<dbReference type="InterPro" id="IPR010496">
    <property type="entry name" value="AL/BT2_dom"/>
</dbReference>
<sequence>MKLLLLSTIAITSGIMVNNEPAPVKKIEYTNVVPPAKGKWQTLFDGKTLKGWHGYNKGNAKVGNWIVVDDALVCLGASAHDTGGDIVTDQQYENFELEWDWKVDKGSNSGVMYHVVEDPKFKGPYETGPEYQIIDDVNFPGKLEDWQQAGADYAMHTANANKKLKPVGEWNHSRIIFNKGQVEHWLNGKKIVAFEAWTDEWHQKRSTGKWKTYPDYGKAKKGLIALQDHGNKAYYKNIRVRAL</sequence>
<keyword evidence="3" id="KW-1185">Reference proteome</keyword>
<dbReference type="Gene3D" id="2.60.120.560">
    <property type="entry name" value="Exo-inulinase, domain 1"/>
    <property type="match status" value="1"/>
</dbReference>
<dbReference type="RefSeq" id="WP_211316464.1">
    <property type="nucleotide sequence ID" value="NZ_CP139960.1"/>
</dbReference>
<accession>A0ABZ0W3A0</accession>
<dbReference type="EMBL" id="CP139960">
    <property type="protein sequence ID" value="WQD37717.1"/>
    <property type="molecule type" value="Genomic_DNA"/>
</dbReference>
<evidence type="ECO:0000313" key="3">
    <source>
        <dbReference type="Proteomes" id="UP001325680"/>
    </source>
</evidence>
<organism evidence="2 3">
    <name type="scientific">Niabella yanshanensis</name>
    <dbReference type="NCBI Taxonomy" id="577386"/>
    <lineage>
        <taxon>Bacteria</taxon>
        <taxon>Pseudomonadati</taxon>
        <taxon>Bacteroidota</taxon>
        <taxon>Chitinophagia</taxon>
        <taxon>Chitinophagales</taxon>
        <taxon>Chitinophagaceae</taxon>
        <taxon>Niabella</taxon>
    </lineage>
</organism>
<evidence type="ECO:0000259" key="1">
    <source>
        <dbReference type="Pfam" id="PF06439"/>
    </source>
</evidence>
<dbReference type="Pfam" id="PF06439">
    <property type="entry name" value="3keto-disac_hyd"/>
    <property type="match status" value="1"/>
</dbReference>
<evidence type="ECO:0000313" key="2">
    <source>
        <dbReference type="EMBL" id="WQD37717.1"/>
    </source>
</evidence>
<gene>
    <name evidence="2" type="ORF">U0035_18765</name>
</gene>
<feature type="domain" description="3-keto-alpha-glucoside-1,2-lyase/3-keto-2-hydroxy-glucal hydratase" evidence="1">
    <location>
        <begin position="39"/>
        <end position="241"/>
    </location>
</feature>
<name>A0ABZ0W3A0_9BACT</name>
<protein>
    <submittedName>
        <fullName evidence="2">DUF1080 domain-containing protein</fullName>
    </submittedName>
</protein>
<reference evidence="2 3" key="1">
    <citation type="submission" date="2023-12" db="EMBL/GenBank/DDBJ databases">
        <title>Genome sequencing and assembly of bacterial species from a model synthetic community.</title>
        <authorList>
            <person name="Hogle S.L."/>
        </authorList>
    </citation>
    <scope>NUCLEOTIDE SEQUENCE [LARGE SCALE GENOMIC DNA]</scope>
    <source>
        <strain evidence="2 3">HAMBI_3031</strain>
    </source>
</reference>
<dbReference type="Proteomes" id="UP001325680">
    <property type="component" value="Chromosome"/>
</dbReference>